<comment type="subcellular location">
    <subcellularLocation>
        <location evidence="6">Cell membrane</location>
        <topology evidence="6">Multi-pass membrane protein</topology>
    </subcellularLocation>
    <subcellularLocation>
        <location evidence="1">Membrane</location>
    </subcellularLocation>
</comment>
<comment type="caution">
    <text evidence="7">The sequence shown here is derived from an EMBL/GenBank/DDBJ whole genome shotgun (WGS) entry which is preliminary data.</text>
</comment>
<organism evidence="7 8">
    <name type="scientific">Angustibacter luteus</name>
    <dbReference type="NCBI Taxonomy" id="658456"/>
    <lineage>
        <taxon>Bacteria</taxon>
        <taxon>Bacillati</taxon>
        <taxon>Actinomycetota</taxon>
        <taxon>Actinomycetes</taxon>
        <taxon>Kineosporiales</taxon>
        <taxon>Kineosporiaceae</taxon>
    </lineage>
</organism>
<dbReference type="Pfam" id="PF02104">
    <property type="entry name" value="SURF1"/>
    <property type="match status" value="1"/>
</dbReference>
<dbReference type="PANTHER" id="PTHR23427:SF2">
    <property type="entry name" value="SURFEIT LOCUS PROTEIN 1"/>
    <property type="match status" value="1"/>
</dbReference>
<evidence type="ECO:0000256" key="1">
    <source>
        <dbReference type="ARBA" id="ARBA00004370"/>
    </source>
</evidence>
<keyword evidence="3 6" id="KW-0812">Transmembrane</keyword>
<dbReference type="CDD" id="cd06662">
    <property type="entry name" value="SURF1"/>
    <property type="match status" value="1"/>
</dbReference>
<evidence type="ECO:0000313" key="7">
    <source>
        <dbReference type="EMBL" id="MFC6007990.1"/>
    </source>
</evidence>
<keyword evidence="6" id="KW-1003">Cell membrane</keyword>
<dbReference type="RefSeq" id="WP_345715321.1">
    <property type="nucleotide sequence ID" value="NZ_BAABFP010000002.1"/>
</dbReference>
<dbReference type="PROSITE" id="PS50895">
    <property type="entry name" value="SURF1"/>
    <property type="match status" value="1"/>
</dbReference>
<evidence type="ECO:0000256" key="2">
    <source>
        <dbReference type="ARBA" id="ARBA00007165"/>
    </source>
</evidence>
<dbReference type="PANTHER" id="PTHR23427">
    <property type="entry name" value="SURFEIT LOCUS PROTEIN"/>
    <property type="match status" value="1"/>
</dbReference>
<comment type="similarity">
    <text evidence="2 6">Belongs to the SURF1 family.</text>
</comment>
<accession>A0ABW1JGA7</accession>
<dbReference type="EMBL" id="JBHSRD010000004">
    <property type="protein sequence ID" value="MFC6007990.1"/>
    <property type="molecule type" value="Genomic_DNA"/>
</dbReference>
<dbReference type="InterPro" id="IPR002994">
    <property type="entry name" value="Surf1/Shy1"/>
</dbReference>
<evidence type="ECO:0000313" key="8">
    <source>
        <dbReference type="Proteomes" id="UP001596189"/>
    </source>
</evidence>
<protein>
    <recommendedName>
        <fullName evidence="6">SURF1-like protein</fullName>
    </recommendedName>
</protein>
<keyword evidence="4 6" id="KW-1133">Transmembrane helix</keyword>
<evidence type="ECO:0000256" key="3">
    <source>
        <dbReference type="ARBA" id="ARBA00022692"/>
    </source>
</evidence>
<evidence type="ECO:0000256" key="4">
    <source>
        <dbReference type="ARBA" id="ARBA00022989"/>
    </source>
</evidence>
<reference evidence="8" key="1">
    <citation type="journal article" date="2019" name="Int. J. Syst. Evol. Microbiol.">
        <title>The Global Catalogue of Microorganisms (GCM) 10K type strain sequencing project: providing services to taxonomists for standard genome sequencing and annotation.</title>
        <authorList>
            <consortium name="The Broad Institute Genomics Platform"/>
            <consortium name="The Broad Institute Genome Sequencing Center for Infectious Disease"/>
            <person name="Wu L."/>
            <person name="Ma J."/>
        </authorList>
    </citation>
    <scope>NUCLEOTIDE SEQUENCE [LARGE SCALE GENOMIC DNA]</scope>
    <source>
        <strain evidence="8">KACC 14249</strain>
    </source>
</reference>
<keyword evidence="8" id="KW-1185">Reference proteome</keyword>
<evidence type="ECO:0000256" key="6">
    <source>
        <dbReference type="RuleBase" id="RU363076"/>
    </source>
</evidence>
<dbReference type="Proteomes" id="UP001596189">
    <property type="component" value="Unassembled WGS sequence"/>
</dbReference>
<feature type="transmembrane region" description="Helical" evidence="6">
    <location>
        <begin position="215"/>
        <end position="233"/>
    </location>
</feature>
<proteinExistence type="inferred from homology"/>
<gene>
    <name evidence="7" type="ORF">ACFQDO_12715</name>
</gene>
<name>A0ABW1JGA7_9ACTN</name>
<comment type="caution">
    <text evidence="6">Lacks conserved residue(s) required for the propagation of feature annotation.</text>
</comment>
<dbReference type="InterPro" id="IPR045214">
    <property type="entry name" value="Surf1/Surf4"/>
</dbReference>
<evidence type="ECO:0000256" key="5">
    <source>
        <dbReference type="ARBA" id="ARBA00023136"/>
    </source>
</evidence>
<sequence>MLRTALQPRWLALLALVLVVCVAFGWLGSWQLGVARDKGARQAAREVTALPPAPLDDVLLAQQPFPTSADGRAVVATGTYDPAQQVLVTERLQHGRSGWWVVAALRTTSGAWLPVVRGWVPSPDDEAADPANAPSGVVEVTGALQPDDAPVDGAAALPTGQLPALDAAELVNRWGSPIYNGYLVAAAEQPEGAGAQPERVTRPKPQPHGIAWRNAAYAVQWWVFAGFALVLWWKMVRQDQRERTENQREKVGA</sequence>
<keyword evidence="5 6" id="KW-0472">Membrane</keyword>